<dbReference type="EMBL" id="JACKVK010000008">
    <property type="protein sequence ID" value="MCV7421456.1"/>
    <property type="molecule type" value="Genomic_DNA"/>
</dbReference>
<evidence type="ECO:0000313" key="2">
    <source>
        <dbReference type="Proteomes" id="UP001141629"/>
    </source>
</evidence>
<accession>A0A9X2Z238</accession>
<dbReference type="RefSeq" id="WP_263996228.1">
    <property type="nucleotide sequence ID" value="NZ_JACKVK010000008.1"/>
</dbReference>
<name>A0A9X2Z238_9MYCO</name>
<reference evidence="1" key="1">
    <citation type="submission" date="2020-07" db="EMBL/GenBank/DDBJ databases">
        <authorList>
            <person name="Pettersson B.M.F."/>
            <person name="Behra P.R.K."/>
            <person name="Ramesh M."/>
            <person name="Das S."/>
            <person name="Dasgupta S."/>
            <person name="Kirsebom L.A."/>
        </authorList>
    </citation>
    <scope>NUCLEOTIDE SEQUENCE</scope>
    <source>
        <strain evidence="1">DSM 44838</strain>
    </source>
</reference>
<reference evidence="1" key="2">
    <citation type="journal article" date="2022" name="BMC Genomics">
        <title>Comparative genome analysis of mycobacteria focusing on tRNA and non-coding RNA.</title>
        <authorList>
            <person name="Behra P.R.K."/>
            <person name="Pettersson B.M.F."/>
            <person name="Ramesh M."/>
            <person name="Das S."/>
            <person name="Dasgupta S."/>
            <person name="Kirsebom L.A."/>
        </authorList>
    </citation>
    <scope>NUCLEOTIDE SEQUENCE</scope>
    <source>
        <strain evidence="1">DSM 44838</strain>
    </source>
</reference>
<comment type="caution">
    <text evidence="1">The sequence shown here is derived from an EMBL/GenBank/DDBJ whole genome shotgun (WGS) entry which is preliminary data.</text>
</comment>
<proteinExistence type="predicted"/>
<protein>
    <submittedName>
        <fullName evidence="1">Uncharacterized protein</fullName>
    </submittedName>
</protein>
<organism evidence="1 2">
    <name type="scientific">Mycobacterium yunnanensis</name>
    <dbReference type="NCBI Taxonomy" id="368477"/>
    <lineage>
        <taxon>Bacteria</taxon>
        <taxon>Bacillati</taxon>
        <taxon>Actinomycetota</taxon>
        <taxon>Actinomycetes</taxon>
        <taxon>Mycobacteriales</taxon>
        <taxon>Mycobacteriaceae</taxon>
        <taxon>Mycobacterium</taxon>
    </lineage>
</organism>
<keyword evidence="2" id="KW-1185">Reference proteome</keyword>
<evidence type="ECO:0000313" key="1">
    <source>
        <dbReference type="EMBL" id="MCV7421456.1"/>
    </source>
</evidence>
<gene>
    <name evidence="1" type="ORF">H7K45_12965</name>
</gene>
<dbReference type="AlphaFoldDB" id="A0A9X2Z238"/>
<sequence>MAEIPRSDQWAHLDEPVRRVLSAACRDLPPDASPADAIRRVDAAVDILKGYRAAAASAPGADEVETACDALRSAAAAQAEAERVADALAADRIQFLETSLEFHDRHGAQPCPVCAASTLDDEWVVRARAALTAEKDAAGALRVARSAAHRARQTVTALVRAVQAPPTQDAGLPGVDEARAAHQVFTAPGANDDVARAEQVAAALPRLRQAYGALGRAAEAQLGAAHQAQTWLRSVAGEG</sequence>
<dbReference type="Proteomes" id="UP001141629">
    <property type="component" value="Unassembled WGS sequence"/>
</dbReference>